<dbReference type="Pfam" id="PF00060">
    <property type="entry name" value="Lig_chan"/>
    <property type="match status" value="1"/>
</dbReference>
<feature type="disulfide bond" evidence="15">
    <location>
        <begin position="771"/>
        <end position="829"/>
    </location>
</feature>
<dbReference type="InterPro" id="IPR015683">
    <property type="entry name" value="Ionotropic_Glu_rcpt"/>
</dbReference>
<feature type="binding site" evidence="13">
    <location>
        <position position="507"/>
    </location>
    <ligand>
        <name>L-glutamate</name>
        <dbReference type="ChEBI" id="CHEBI:29985"/>
    </ligand>
</feature>
<feature type="transmembrane region" description="Helical" evidence="16">
    <location>
        <begin position="844"/>
        <end position="868"/>
    </location>
</feature>
<evidence type="ECO:0000313" key="19">
    <source>
        <dbReference type="Proteomes" id="UP000492821"/>
    </source>
</evidence>
<dbReference type="FunFam" id="3.40.190.10:FF:000160">
    <property type="entry name" value="GLutamate Receptor family (AMPA)"/>
    <property type="match status" value="1"/>
</dbReference>
<dbReference type="InterPro" id="IPR001508">
    <property type="entry name" value="Iono_Glu_rcpt_met"/>
</dbReference>
<dbReference type="SMART" id="SM00079">
    <property type="entry name" value="PBPe"/>
    <property type="match status" value="1"/>
</dbReference>
<dbReference type="InterPro" id="IPR019594">
    <property type="entry name" value="Glu/Gly-bd"/>
</dbReference>
<evidence type="ECO:0000256" key="2">
    <source>
        <dbReference type="ARBA" id="ARBA00008685"/>
    </source>
</evidence>
<dbReference type="SUPFAM" id="SSF53850">
    <property type="entry name" value="Periplasmic binding protein-like II"/>
    <property type="match status" value="1"/>
</dbReference>
<feature type="domain" description="Ionotropic glutamate receptor L-glutamate and glycine-binding" evidence="18">
    <location>
        <begin position="436"/>
        <end position="496"/>
    </location>
</feature>
<protein>
    <submittedName>
        <fullName evidence="20">PBPe domain-containing protein</fullName>
    </submittedName>
</protein>
<dbReference type="SMART" id="SM00918">
    <property type="entry name" value="Lig_chan-Glu_bd"/>
    <property type="match status" value="1"/>
</dbReference>
<evidence type="ECO:0000256" key="12">
    <source>
        <dbReference type="ARBA" id="ARBA00023303"/>
    </source>
</evidence>
<dbReference type="InterPro" id="IPR001320">
    <property type="entry name" value="Iontro_rcpt_C"/>
</dbReference>
<evidence type="ECO:0000256" key="10">
    <source>
        <dbReference type="ARBA" id="ARBA00023180"/>
    </source>
</evidence>
<keyword evidence="8 16" id="KW-0472">Membrane</keyword>
<evidence type="ECO:0000313" key="20">
    <source>
        <dbReference type="WBParaSite" id="Pan_g8002.t1"/>
    </source>
</evidence>
<evidence type="ECO:0000256" key="6">
    <source>
        <dbReference type="ARBA" id="ARBA00022989"/>
    </source>
</evidence>
<evidence type="ECO:0000256" key="7">
    <source>
        <dbReference type="ARBA" id="ARBA00023065"/>
    </source>
</evidence>
<evidence type="ECO:0000256" key="11">
    <source>
        <dbReference type="ARBA" id="ARBA00023286"/>
    </source>
</evidence>
<evidence type="ECO:0000256" key="3">
    <source>
        <dbReference type="ARBA" id="ARBA00022448"/>
    </source>
</evidence>
<feature type="domain" description="Ionotropic glutamate receptor C-terminal" evidence="17">
    <location>
        <begin position="426"/>
        <end position="822"/>
    </location>
</feature>
<evidence type="ECO:0000256" key="8">
    <source>
        <dbReference type="ARBA" id="ARBA00023136"/>
    </source>
</evidence>
<dbReference type="Proteomes" id="UP000492821">
    <property type="component" value="Unassembled WGS sequence"/>
</dbReference>
<feature type="transmembrane region" description="Helical" evidence="16">
    <location>
        <begin position="626"/>
        <end position="649"/>
    </location>
</feature>
<evidence type="ECO:0000259" key="18">
    <source>
        <dbReference type="SMART" id="SM00918"/>
    </source>
</evidence>
<evidence type="ECO:0000259" key="17">
    <source>
        <dbReference type="SMART" id="SM00079"/>
    </source>
</evidence>
<feature type="binding site" evidence="13">
    <location>
        <position position="512"/>
    </location>
    <ligand>
        <name>L-glutamate</name>
        <dbReference type="ChEBI" id="CHEBI:29985"/>
    </ligand>
</feature>
<dbReference type="Gene3D" id="1.10.287.70">
    <property type="match status" value="1"/>
</dbReference>
<comment type="similarity">
    <text evidence="2">Belongs to the glutamate-gated ion channel (TC 1.A.10.1) family.</text>
</comment>
<comment type="subcellular location">
    <subcellularLocation>
        <location evidence="1">Cell membrane</location>
        <topology evidence="1">Multi-pass membrane protein</topology>
    </subcellularLocation>
</comment>
<dbReference type="GO" id="GO:0038023">
    <property type="term" value="F:signaling receptor activity"/>
    <property type="evidence" value="ECO:0007669"/>
    <property type="project" value="InterPro"/>
</dbReference>
<evidence type="ECO:0000256" key="1">
    <source>
        <dbReference type="ARBA" id="ARBA00004651"/>
    </source>
</evidence>
<evidence type="ECO:0000256" key="4">
    <source>
        <dbReference type="ARBA" id="ARBA00022475"/>
    </source>
</evidence>
<keyword evidence="4" id="KW-1003">Cell membrane</keyword>
<dbReference type="WBParaSite" id="Pan_g8002.t1">
    <property type="protein sequence ID" value="Pan_g8002.t1"/>
    <property type="gene ID" value="Pan_g8002"/>
</dbReference>
<name>A0A7E4W6R4_PANRE</name>
<proteinExistence type="inferred from homology"/>
<dbReference type="AlphaFoldDB" id="A0A7E4W6R4"/>
<keyword evidence="19" id="KW-1185">Reference proteome</keyword>
<dbReference type="Gene3D" id="3.40.190.10">
    <property type="entry name" value="Periplasmic binding protein-like II"/>
    <property type="match status" value="2"/>
</dbReference>
<accession>A0A7E4W6R4</accession>
<reference evidence="19" key="1">
    <citation type="journal article" date="2013" name="Genetics">
        <title>The draft genome and transcriptome of Panagrellus redivivus are shaped by the harsh demands of a free-living lifestyle.</title>
        <authorList>
            <person name="Srinivasan J."/>
            <person name="Dillman A.R."/>
            <person name="Macchietto M.G."/>
            <person name="Heikkinen L."/>
            <person name="Lakso M."/>
            <person name="Fracchia K.M."/>
            <person name="Antoshechkin I."/>
            <person name="Mortazavi A."/>
            <person name="Wong G."/>
            <person name="Sternberg P.W."/>
        </authorList>
    </citation>
    <scope>NUCLEOTIDE SEQUENCE [LARGE SCALE GENOMIC DNA]</scope>
    <source>
        <strain evidence="19">MT8872</strain>
    </source>
</reference>
<keyword evidence="9" id="KW-0675">Receptor</keyword>
<feature type="transmembrane region" description="Helical" evidence="16">
    <location>
        <begin position="550"/>
        <end position="570"/>
    </location>
</feature>
<evidence type="ECO:0000256" key="16">
    <source>
        <dbReference type="SAM" id="Phobius"/>
    </source>
</evidence>
<keyword evidence="5 16" id="KW-0812">Transmembrane</keyword>
<dbReference type="SUPFAM" id="SSF81324">
    <property type="entry name" value="Voltage-gated potassium channels"/>
    <property type="match status" value="1"/>
</dbReference>
<evidence type="ECO:0000256" key="5">
    <source>
        <dbReference type="ARBA" id="ARBA00022692"/>
    </source>
</evidence>
<dbReference type="GO" id="GO:0005886">
    <property type="term" value="C:plasma membrane"/>
    <property type="evidence" value="ECO:0007669"/>
    <property type="project" value="UniProtKB-SubCell"/>
</dbReference>
<evidence type="ECO:0000256" key="15">
    <source>
        <dbReference type="PIRSR" id="PIRSR601508-3"/>
    </source>
</evidence>
<dbReference type="PRINTS" id="PR00177">
    <property type="entry name" value="NMDARECEPTOR"/>
</dbReference>
<keyword evidence="12" id="KW-0407">Ion channel</keyword>
<keyword evidence="10" id="KW-0325">Glycoprotein</keyword>
<feature type="site" description="Interaction with the cone snail toxin Con-ikot-ikot" evidence="14">
    <location>
        <position position="683"/>
    </location>
</feature>
<feature type="transmembrane region" description="Helical" evidence="16">
    <location>
        <begin position="6"/>
        <end position="26"/>
    </location>
</feature>
<keyword evidence="7" id="KW-0406">Ion transport</keyword>
<dbReference type="FunFam" id="1.10.287.70:FF:000080">
    <property type="entry name" value="Glutamate receptor ionotropic, kainate"/>
    <property type="match status" value="1"/>
</dbReference>
<feature type="binding site" evidence="13">
    <location>
        <position position="678"/>
    </location>
    <ligand>
        <name>L-glutamate</name>
        <dbReference type="ChEBI" id="CHEBI:29985"/>
    </ligand>
</feature>
<feature type="binding site" evidence="13">
    <location>
        <position position="505"/>
    </location>
    <ligand>
        <name>L-glutamate</name>
        <dbReference type="ChEBI" id="CHEBI:29985"/>
    </ligand>
</feature>
<dbReference type="Pfam" id="PF10613">
    <property type="entry name" value="Lig_chan-Glu_bd"/>
    <property type="match status" value="1"/>
</dbReference>
<evidence type="ECO:0000256" key="9">
    <source>
        <dbReference type="ARBA" id="ARBA00023170"/>
    </source>
</evidence>
<sequence>MILTKLTYLFLCILFYCLSIICSLNAATRITVIAEDDYAFSLALIGFFNVSYLYYQDYYALEDHIVINYVIVNATTTRTNLIQETEKTDYVISVVRDERLQEDIRFIGVQVDMATMQIDMTKWNGVYPVTMDQQPDFPDYTRIIPGEYVMDNILREFFLLINITDEMTILMDDVHSTQDFWRIPFQELNISVTFLQMPTPTDGNAVKNQLTDLSTRTKTIVLVGDTLWIENYVFNAADFFTQNIFTWIMYSKDILPFKCDLCIAVDMFVIRPLPTGLSEDVRYLSDYLESQEIDEPQYDVSKTDEMDLSTCLGAIKVAFAYLIANNDTIIGLLSPDYQPMFKNMDNNRTLSDILTKTPDLHFEYGPYVHHYQSFYYQDIAAGVFKISRLANQLDDNINKYIGNWTFTQGIIPLYYNLGVNVRELRHYRIVTIIQEPFIQYTTNGSYAEFEGYCIDLMNQIQEELQITYEIYLVPDGKFGSVDSRGSWNGLMGDCTTGKADIILAPMSVMAEREIDVDFTVPYYDLVGMTILMKKSDAGYSLFKFMKVLEWPVWVCIIAAYVLTSFLLWIFDKFSPYSYVNNIEKFKEDPEKRIFTLKESLWFCMTSLTPQGGGEAPKNISGRLVAATWWLFGFIIIASYTANLAAFLTVSRLEQPITSLDDLAKQYKVEYATVKGGATETYFRRMAQIEELIYNTWKAISLNESMSPMSRAKLAVWDYPVSDKYTNMWRYMQESKMPNSLSEAIDRVLNSDTGFAFIGDAMEIEYAVLTNCHLETVGSEFSRKPYAIAVQSGSALKDQISAAILKLLNERKLEILKEKWWTRNPNQAKCPSYDDESNGISINNIGGVFIVILAGIVLSFITLVFEYFYYRHKAAKQPKPTATMRRRSTETTAEVTNSELEDYRNRGIHYTNPAFQF</sequence>
<dbReference type="PANTHER" id="PTHR18966">
    <property type="entry name" value="IONOTROPIC GLUTAMATE RECEPTOR"/>
    <property type="match status" value="1"/>
</dbReference>
<keyword evidence="6 16" id="KW-1133">Transmembrane helix</keyword>
<evidence type="ECO:0000256" key="14">
    <source>
        <dbReference type="PIRSR" id="PIRSR601508-2"/>
    </source>
</evidence>
<feature type="site" description="Interaction with the cone snail toxin Con-ikot-ikot" evidence="14">
    <location>
        <position position="805"/>
    </location>
</feature>
<organism evidence="19 20">
    <name type="scientific">Panagrellus redivivus</name>
    <name type="common">Microworm</name>
    <dbReference type="NCBI Taxonomy" id="6233"/>
    <lineage>
        <taxon>Eukaryota</taxon>
        <taxon>Metazoa</taxon>
        <taxon>Ecdysozoa</taxon>
        <taxon>Nematoda</taxon>
        <taxon>Chromadorea</taxon>
        <taxon>Rhabditida</taxon>
        <taxon>Tylenchina</taxon>
        <taxon>Panagrolaimomorpha</taxon>
        <taxon>Panagrolaimoidea</taxon>
        <taxon>Panagrolaimidae</taxon>
        <taxon>Panagrellus</taxon>
    </lineage>
</organism>
<keyword evidence="11" id="KW-1071">Ligand-gated ion channel</keyword>
<feature type="transmembrane region" description="Helical" evidence="16">
    <location>
        <begin position="38"/>
        <end position="55"/>
    </location>
</feature>
<keyword evidence="15" id="KW-1015">Disulfide bond</keyword>
<evidence type="ECO:0000256" key="13">
    <source>
        <dbReference type="PIRSR" id="PIRSR601508-1"/>
    </source>
</evidence>
<feature type="binding site" evidence="13">
    <location>
        <position position="759"/>
    </location>
    <ligand>
        <name>L-glutamate</name>
        <dbReference type="ChEBI" id="CHEBI:29985"/>
    </ligand>
</feature>
<keyword evidence="3" id="KW-0813">Transport</keyword>
<feature type="site" description="Crucial to convey clamshell closure to channel opening" evidence="14">
    <location>
        <position position="656"/>
    </location>
</feature>
<reference evidence="20" key="2">
    <citation type="submission" date="2020-10" db="UniProtKB">
        <authorList>
            <consortium name="WormBaseParasite"/>
        </authorList>
    </citation>
    <scope>IDENTIFICATION</scope>
</reference>
<dbReference type="CDD" id="cd13717">
    <property type="entry name" value="PBP2_iGluR_putative"/>
    <property type="match status" value="1"/>
</dbReference>
<dbReference type="FunFam" id="3.40.190.10:FF:000024">
    <property type="entry name" value="Glutamate receptor, ionotropic, delta 1"/>
    <property type="match status" value="1"/>
</dbReference>
<dbReference type="GO" id="GO:0015276">
    <property type="term" value="F:ligand-gated monoatomic ion channel activity"/>
    <property type="evidence" value="ECO:0007669"/>
    <property type="project" value="InterPro"/>
</dbReference>